<proteinExistence type="predicted"/>
<keyword evidence="4" id="KW-1185">Reference proteome</keyword>
<feature type="region of interest" description="Disordered" evidence="1">
    <location>
        <begin position="156"/>
        <end position="182"/>
    </location>
</feature>
<dbReference type="PROSITE" id="PS50888">
    <property type="entry name" value="BHLH"/>
    <property type="match status" value="1"/>
</dbReference>
<reference evidence="3 4" key="1">
    <citation type="submission" date="2014-06" db="EMBL/GenBank/DDBJ databases">
        <authorList>
            <consortium name="DOE Joint Genome Institute"/>
            <person name="Kuo A."/>
            <person name="Kohler A."/>
            <person name="Nagy L.G."/>
            <person name="Floudas D."/>
            <person name="Copeland A."/>
            <person name="Barry K.W."/>
            <person name="Cichocki N."/>
            <person name="Veneault-Fourrey C."/>
            <person name="LaButti K."/>
            <person name="Lindquist E.A."/>
            <person name="Lipzen A."/>
            <person name="Lundell T."/>
            <person name="Morin E."/>
            <person name="Murat C."/>
            <person name="Sun H."/>
            <person name="Tunlid A."/>
            <person name="Henrissat B."/>
            <person name="Grigoriev I.V."/>
            <person name="Hibbett D.S."/>
            <person name="Martin F."/>
            <person name="Nordberg H.P."/>
            <person name="Cantor M.N."/>
            <person name="Hua S.X."/>
        </authorList>
    </citation>
    <scope>NUCLEOTIDE SEQUENCE [LARGE SCALE GENOMIC DNA]</scope>
    <source>
        <strain evidence="3 4">ATCC 200175</strain>
    </source>
</reference>
<reference evidence="4" key="2">
    <citation type="submission" date="2015-01" db="EMBL/GenBank/DDBJ databases">
        <title>Evolutionary Origins and Diversification of the Mycorrhizal Mutualists.</title>
        <authorList>
            <consortium name="DOE Joint Genome Institute"/>
            <consortium name="Mycorrhizal Genomics Consortium"/>
            <person name="Kohler A."/>
            <person name="Kuo A."/>
            <person name="Nagy L.G."/>
            <person name="Floudas D."/>
            <person name="Copeland A."/>
            <person name="Barry K.W."/>
            <person name="Cichocki N."/>
            <person name="Veneault-Fourrey C."/>
            <person name="LaButti K."/>
            <person name="Lindquist E.A."/>
            <person name="Lipzen A."/>
            <person name="Lundell T."/>
            <person name="Morin E."/>
            <person name="Murat C."/>
            <person name="Riley R."/>
            <person name="Ohm R."/>
            <person name="Sun H."/>
            <person name="Tunlid A."/>
            <person name="Henrissat B."/>
            <person name="Grigoriev I.V."/>
            <person name="Hibbett D.S."/>
            <person name="Martin F."/>
        </authorList>
    </citation>
    <scope>NUCLEOTIDE SEQUENCE [LARGE SCALE GENOMIC DNA]</scope>
    <source>
        <strain evidence="4">ATCC 200175</strain>
    </source>
</reference>
<feature type="region of interest" description="Disordered" evidence="1">
    <location>
        <begin position="519"/>
        <end position="540"/>
    </location>
</feature>
<dbReference type="SUPFAM" id="SSF47459">
    <property type="entry name" value="HLH, helix-loop-helix DNA-binding domain"/>
    <property type="match status" value="1"/>
</dbReference>
<feature type="compositionally biased region" description="Low complexity" evidence="1">
    <location>
        <begin position="21"/>
        <end position="46"/>
    </location>
</feature>
<evidence type="ECO:0000256" key="1">
    <source>
        <dbReference type="SAM" id="MobiDB-lite"/>
    </source>
</evidence>
<dbReference type="Proteomes" id="UP000053647">
    <property type="component" value="Unassembled WGS sequence"/>
</dbReference>
<feature type="region of interest" description="Disordered" evidence="1">
    <location>
        <begin position="223"/>
        <end position="264"/>
    </location>
</feature>
<feature type="region of interest" description="Disordered" evidence="1">
    <location>
        <begin position="610"/>
        <end position="637"/>
    </location>
</feature>
<evidence type="ECO:0000313" key="4">
    <source>
        <dbReference type="Proteomes" id="UP000053647"/>
    </source>
</evidence>
<dbReference type="InterPro" id="IPR011598">
    <property type="entry name" value="bHLH_dom"/>
</dbReference>
<dbReference type="InterPro" id="IPR036638">
    <property type="entry name" value="HLH_DNA-bd_sf"/>
</dbReference>
<feature type="compositionally biased region" description="Low complexity" evidence="1">
    <location>
        <begin position="531"/>
        <end position="540"/>
    </location>
</feature>
<dbReference type="PANTHER" id="PTHR47336:SF2">
    <property type="entry name" value="TRANSCRIPTION FACTOR HMS1-RELATED"/>
    <property type="match status" value="1"/>
</dbReference>
<dbReference type="Gene3D" id="4.10.280.10">
    <property type="entry name" value="Helix-loop-helix DNA-binding domain"/>
    <property type="match status" value="1"/>
</dbReference>
<dbReference type="InterPro" id="IPR052099">
    <property type="entry name" value="Regulatory_TF_Diverse"/>
</dbReference>
<gene>
    <name evidence="3" type="ORF">PAXINDRAFT_100073</name>
</gene>
<dbReference type="OrthoDB" id="2133190at2759"/>
<dbReference type="SMART" id="SM00353">
    <property type="entry name" value="HLH"/>
    <property type="match status" value="1"/>
</dbReference>
<dbReference type="HOGENOM" id="CLU_012408_0_0_1"/>
<feature type="region of interest" description="Disordered" evidence="1">
    <location>
        <begin position="1"/>
        <end position="79"/>
    </location>
</feature>
<accession>A0A0C9TG23</accession>
<dbReference type="CDD" id="cd11395">
    <property type="entry name" value="bHLHzip_SREBP_like"/>
    <property type="match status" value="1"/>
</dbReference>
<evidence type="ECO:0000259" key="2">
    <source>
        <dbReference type="PROSITE" id="PS50888"/>
    </source>
</evidence>
<feature type="compositionally biased region" description="Polar residues" evidence="1">
    <location>
        <begin position="47"/>
        <end position="68"/>
    </location>
</feature>
<organism evidence="3 4">
    <name type="scientific">Paxillus involutus ATCC 200175</name>
    <dbReference type="NCBI Taxonomy" id="664439"/>
    <lineage>
        <taxon>Eukaryota</taxon>
        <taxon>Fungi</taxon>
        <taxon>Dikarya</taxon>
        <taxon>Basidiomycota</taxon>
        <taxon>Agaricomycotina</taxon>
        <taxon>Agaricomycetes</taxon>
        <taxon>Agaricomycetidae</taxon>
        <taxon>Boletales</taxon>
        <taxon>Paxilineae</taxon>
        <taxon>Paxillaceae</taxon>
        <taxon>Paxillus</taxon>
    </lineage>
</organism>
<feature type="compositionally biased region" description="Acidic residues" evidence="1">
    <location>
        <begin position="387"/>
        <end position="403"/>
    </location>
</feature>
<name>A0A0C9TG23_PAXIN</name>
<feature type="region of interest" description="Disordered" evidence="1">
    <location>
        <begin position="371"/>
        <end position="438"/>
    </location>
</feature>
<dbReference type="PANTHER" id="PTHR47336">
    <property type="entry name" value="TRANSCRIPTION FACTOR HMS1-RELATED"/>
    <property type="match status" value="1"/>
</dbReference>
<dbReference type="GO" id="GO:0046983">
    <property type="term" value="F:protein dimerization activity"/>
    <property type="evidence" value="ECO:0007669"/>
    <property type="project" value="InterPro"/>
</dbReference>
<dbReference type="AlphaFoldDB" id="A0A0C9TG23"/>
<sequence>MSSALGAGSVPHSDDGTGYQPDLVLDPSDPLNLLLNNSNDTDSELSQAATPPDWSQFNSLWSMPSTDPSGGLPSTGEKGKLTDLGAGFDFSFPMDLDFNDPSFPMAVDPNSLLIDGKGLQFPLHDSSAVPIHPQDLLHASFPFPFVFSSPTLSSASASSQSADDISSPRSSPSNNPVSPVGAAAPKTTAEAIAAFFSQVNRPPVQSHMASIPEPVETLGTTLAEAHRQPSSSASSSPSPAPATRAPEAQISSTTVIGRPKTSHTTIERRYRTNLNARIQSLKAAVPALRVLDQNYKSDEYKVDDRGYIDGVKVARKGSKANVLGKAVEYIRVLKRREARLNRQQDGLRALICRFPGGQNILAEWDTEWTKKFGGPERDEIDNVGAEEASDDEDGDGDGEDDGDSSERARKRPKVSAAPQKKEKRKLAPAAPILPAPGPEVPVAIQGVVPEKRKRGRPRKIQPNIPPPIVASDSVLLTDPSLQQGITVHPAIPQTAQPQQYLLAVFALFSFFNSPLASSSEPVSHHHTHQGSVLSHVTSPSPSSFSRPTVGWTWSNFVQVIHLLASLAVFISIIVPWIPVPQRLSQSRFIRLIPFGSLISGAHAAVTSAHEMTDFPTPPSSPDVSDTDSEADSTSMSTEDIVRLGGRNKEGSDPLAQALRLRGRTDEFESLLSALNVRSGWVGMIRSAVGTRQAPRGPAVRREWQAWMRLAELIVLSPENATLPLRWQVYNYFLFVSGFPGSEVASTTLVSDLCTLALLSHALPLPFTETRSQTLWSRARGLGQSAMGPTFEHLVFDNMTARRPSQFSRQLSCAKRLHAYASSLFIHRVTGDQDGDSDFPSHQDSKTWRATITFGRSLGGDIGLLSDEFAKVWQRGDIHFDVGSLEVGPADEDIRALLSATILYDRVFSRQEVLCRADVPGGDDSVAFILSPPPTPPSKMGGKDSRADVVLQLHRALGSSVFEESAESSADEVSLEDARDRVVDMIVNLERGERLQVV</sequence>
<evidence type="ECO:0000313" key="3">
    <source>
        <dbReference type="EMBL" id="KIJ14600.1"/>
    </source>
</evidence>
<dbReference type="EMBL" id="KN819342">
    <property type="protein sequence ID" value="KIJ14600.1"/>
    <property type="molecule type" value="Genomic_DNA"/>
</dbReference>
<dbReference type="Pfam" id="PF00010">
    <property type="entry name" value="HLH"/>
    <property type="match status" value="1"/>
</dbReference>
<feature type="domain" description="BHLH" evidence="2">
    <location>
        <begin position="258"/>
        <end position="333"/>
    </location>
</feature>
<protein>
    <recommendedName>
        <fullName evidence="2">BHLH domain-containing protein</fullName>
    </recommendedName>
</protein>